<name>A0A4P8HRQ6_9BURK</name>
<dbReference type="Pfam" id="PF09604">
    <property type="entry name" value="Potass_KdpF"/>
    <property type="match status" value="1"/>
</dbReference>
<keyword evidence="1" id="KW-0812">Transmembrane</keyword>
<dbReference type="Proteomes" id="UP000298763">
    <property type="component" value="Chromosome"/>
</dbReference>
<dbReference type="GO" id="GO:0005886">
    <property type="term" value="C:plasma membrane"/>
    <property type="evidence" value="ECO:0007669"/>
    <property type="project" value="InterPro"/>
</dbReference>
<dbReference type="RefSeq" id="WP_137314700.1">
    <property type="nucleotide sequence ID" value="NZ_CP040017.1"/>
</dbReference>
<evidence type="ECO:0000313" key="3">
    <source>
        <dbReference type="EMBL" id="QCP11856.1"/>
    </source>
</evidence>
<keyword evidence="1" id="KW-1133">Transmembrane helix</keyword>
<keyword evidence="4" id="KW-1185">Reference proteome</keyword>
<keyword evidence="1" id="KW-0472">Membrane</keyword>
<gene>
    <name evidence="3" type="ORF">FCL38_16585</name>
    <name evidence="2" type="ORF">FHS02_001455</name>
</gene>
<evidence type="ECO:0000313" key="2">
    <source>
        <dbReference type="EMBL" id="MBB3220656.1"/>
    </source>
</evidence>
<reference evidence="3 4" key="1">
    <citation type="submission" date="2019-05" db="EMBL/GenBank/DDBJ databases">
        <title>Draft Genome Sequences of Six Type Strains of the Genus Massilia.</title>
        <authorList>
            <person name="Miess H."/>
            <person name="Frediansyhah A."/>
            <person name="Gross H."/>
        </authorList>
    </citation>
    <scope>NUCLEOTIDE SEQUENCE [LARGE SCALE GENOMIC DNA]</scope>
    <source>
        <strain evidence="3 4">DSMZ 26121</strain>
    </source>
</reference>
<protein>
    <submittedName>
        <fullName evidence="2">K+-transporting ATPase KdpF subunit</fullName>
    </submittedName>
    <submittedName>
        <fullName evidence="3">Potassium-transporting ATPase subunit F</fullName>
    </submittedName>
</protein>
<dbReference type="AlphaFoldDB" id="A0A4P8HRQ6"/>
<dbReference type="GO" id="GO:0008556">
    <property type="term" value="F:P-type potassium transmembrane transporter activity"/>
    <property type="evidence" value="ECO:0007669"/>
    <property type="project" value="InterPro"/>
</dbReference>
<evidence type="ECO:0000256" key="1">
    <source>
        <dbReference type="SAM" id="Phobius"/>
    </source>
</evidence>
<organism evidence="2 5">
    <name type="scientific">Pseudoduganella umbonata</name>
    <dbReference type="NCBI Taxonomy" id="864828"/>
    <lineage>
        <taxon>Bacteria</taxon>
        <taxon>Pseudomonadati</taxon>
        <taxon>Pseudomonadota</taxon>
        <taxon>Betaproteobacteria</taxon>
        <taxon>Burkholderiales</taxon>
        <taxon>Oxalobacteraceae</taxon>
        <taxon>Telluria group</taxon>
        <taxon>Pseudoduganella</taxon>
    </lineage>
</organism>
<dbReference type="EMBL" id="JACHXS010000002">
    <property type="protein sequence ID" value="MBB3220656.1"/>
    <property type="molecule type" value="Genomic_DNA"/>
</dbReference>
<sequence>MSADLVYVAGAVGAAGLLVYLVVALLKAEDL</sequence>
<dbReference type="Proteomes" id="UP000584325">
    <property type="component" value="Unassembled WGS sequence"/>
</dbReference>
<reference evidence="2 5" key="2">
    <citation type="submission" date="2020-08" db="EMBL/GenBank/DDBJ databases">
        <title>Genomic Encyclopedia of Type Strains, Phase III (KMG-III): the genomes of soil and plant-associated and newly described type strains.</title>
        <authorList>
            <person name="Whitman W."/>
        </authorList>
    </citation>
    <scope>NUCLEOTIDE SEQUENCE [LARGE SCALE GENOMIC DNA]</scope>
    <source>
        <strain evidence="2 5">CECT 7753</strain>
    </source>
</reference>
<feature type="transmembrane region" description="Helical" evidence="1">
    <location>
        <begin position="6"/>
        <end position="26"/>
    </location>
</feature>
<dbReference type="EMBL" id="CP040017">
    <property type="protein sequence ID" value="QCP11856.1"/>
    <property type="molecule type" value="Genomic_DNA"/>
</dbReference>
<proteinExistence type="predicted"/>
<dbReference type="InterPro" id="IPR011726">
    <property type="entry name" value="KdpF"/>
</dbReference>
<accession>A0A4P8HRQ6</accession>
<evidence type="ECO:0000313" key="5">
    <source>
        <dbReference type="Proteomes" id="UP000584325"/>
    </source>
</evidence>
<evidence type="ECO:0000313" key="4">
    <source>
        <dbReference type="Proteomes" id="UP000298763"/>
    </source>
</evidence>